<dbReference type="InterPro" id="IPR004119">
    <property type="entry name" value="EcKL"/>
</dbReference>
<dbReference type="AlphaFoldDB" id="A0AAN7SSG4"/>
<proteinExistence type="predicted"/>
<dbReference type="SMART" id="SM00587">
    <property type="entry name" value="CHK"/>
    <property type="match status" value="1"/>
</dbReference>
<dbReference type="Gene3D" id="3.90.1200.10">
    <property type="match status" value="1"/>
</dbReference>
<reference evidence="3" key="1">
    <citation type="submission" date="2023-01" db="EMBL/GenBank/DDBJ databases">
        <title>Key to firefly adult light organ development and bioluminescence: homeobox transcription factors regulate luciferase expression and transportation to peroxisome.</title>
        <authorList>
            <person name="Fu X."/>
        </authorList>
    </citation>
    <scope>NUCLEOTIDE SEQUENCE [LARGE SCALE GENOMIC DNA]</scope>
</reference>
<dbReference type="Proteomes" id="UP001353858">
    <property type="component" value="Unassembled WGS sequence"/>
</dbReference>
<feature type="domain" description="CHK kinase-like" evidence="1">
    <location>
        <begin position="132"/>
        <end position="331"/>
    </location>
</feature>
<protein>
    <recommendedName>
        <fullName evidence="1">CHK kinase-like domain-containing protein</fullName>
    </recommendedName>
</protein>
<dbReference type="InterPro" id="IPR011009">
    <property type="entry name" value="Kinase-like_dom_sf"/>
</dbReference>
<comment type="caution">
    <text evidence="2">The sequence shown here is derived from an EMBL/GenBank/DDBJ whole genome shotgun (WGS) entry which is preliminary data.</text>
</comment>
<dbReference type="SUPFAM" id="SSF56112">
    <property type="entry name" value="Protein kinase-like (PK-like)"/>
    <property type="match status" value="1"/>
</dbReference>
<dbReference type="PANTHER" id="PTHR11012">
    <property type="entry name" value="PROTEIN KINASE-LIKE DOMAIN-CONTAINING"/>
    <property type="match status" value="1"/>
</dbReference>
<sequence>MTSVKKIISNSEITKLLENLLEEDNVHDYSMKTSAGTDKGHNVITLITQVDVNGYDDKGKQVYKHFIIKSSHFDKEIVNIFNTRDYFIREIYIYSKLFREFDLMQKENFVLKPFKSYPAYFASSLKLSEEFIILENIKTYGYKHWNREVPTDLNHARLMMKEYGRFHALSFAIRCRKPELFEDIAKNTDASWFEKWSTAGSANFNLNLATYALKSLDPINDKLVYDKFKEFLDSMYVILAKCIYSGSDNQYSTIIHLDCSLSNIMFKYEELKDLNKPTDICMLDWQVSCLGSPAIDIATLIFSSTDKKLRDAHYNELIEIYYNSFSLMLEQLRIDANQVLPFTVLQHQLKKYSIFGLFMTLLMVFMQSIKKEDIPETIQNSEQLCLKIKDVNVYNTRMRDILLDFNRYGYNFNFA</sequence>
<evidence type="ECO:0000313" key="2">
    <source>
        <dbReference type="EMBL" id="KAK4884220.1"/>
    </source>
</evidence>
<dbReference type="EMBL" id="JARPUR010000001">
    <property type="protein sequence ID" value="KAK4884220.1"/>
    <property type="molecule type" value="Genomic_DNA"/>
</dbReference>
<evidence type="ECO:0000313" key="3">
    <source>
        <dbReference type="Proteomes" id="UP001353858"/>
    </source>
</evidence>
<gene>
    <name evidence="2" type="ORF">RN001_000491</name>
</gene>
<name>A0AAN7SSG4_9COLE</name>
<dbReference type="PANTHER" id="PTHR11012:SF54">
    <property type="entry name" value="CHK KINASE-LIKE DOMAIN-CONTAINING PROTEIN"/>
    <property type="match status" value="1"/>
</dbReference>
<dbReference type="InterPro" id="IPR015897">
    <property type="entry name" value="CHK_kinase-like"/>
</dbReference>
<accession>A0AAN7SSG4</accession>
<evidence type="ECO:0000259" key="1">
    <source>
        <dbReference type="SMART" id="SM00587"/>
    </source>
</evidence>
<keyword evidence="3" id="KW-1185">Reference proteome</keyword>
<organism evidence="2 3">
    <name type="scientific">Aquatica leii</name>
    <dbReference type="NCBI Taxonomy" id="1421715"/>
    <lineage>
        <taxon>Eukaryota</taxon>
        <taxon>Metazoa</taxon>
        <taxon>Ecdysozoa</taxon>
        <taxon>Arthropoda</taxon>
        <taxon>Hexapoda</taxon>
        <taxon>Insecta</taxon>
        <taxon>Pterygota</taxon>
        <taxon>Neoptera</taxon>
        <taxon>Endopterygota</taxon>
        <taxon>Coleoptera</taxon>
        <taxon>Polyphaga</taxon>
        <taxon>Elateriformia</taxon>
        <taxon>Elateroidea</taxon>
        <taxon>Lampyridae</taxon>
        <taxon>Luciolinae</taxon>
        <taxon>Aquatica</taxon>
    </lineage>
</organism>
<dbReference type="Pfam" id="PF02958">
    <property type="entry name" value="EcKL"/>
    <property type="match status" value="1"/>
</dbReference>